<sequence length="254" mass="27815">MTASAPIFELRNLAFSWPDAMGNAGRGKPVFRDLNFSLTDSEKIGLYGPNGCGKTTLLKLITGLLTPQAGDVCFEGTPVKTEAEFRSLRCAVGYVLQNAEDQLFFPEVIEDVSFGPLNLGRSQAEALKDAEETLETLGLSAFAHRSSDRLSGGEKKLVSIATVLAMKPRALLLDEPTTGLDEKAREQLIHVLKLINLPRIVVSHDWDFLMEVSDTFATIESKPEGGQVVACGKPETHIHRHTHPGGFEHHNHEE</sequence>
<comment type="caution">
    <text evidence="7">The sequence shown here is derived from an EMBL/GenBank/DDBJ whole genome shotgun (WGS) entry which is preliminary data.</text>
</comment>
<keyword evidence="3" id="KW-1003">Cell membrane</keyword>
<keyword evidence="8" id="KW-1185">Reference proteome</keyword>
<gene>
    <name evidence="7" type="ORF">MESMUL_22450</name>
</gene>
<dbReference type="InterPro" id="IPR017871">
    <property type="entry name" value="ABC_transporter-like_CS"/>
</dbReference>
<evidence type="ECO:0000259" key="6">
    <source>
        <dbReference type="PROSITE" id="PS50893"/>
    </source>
</evidence>
<keyword evidence="5 7" id="KW-0067">ATP-binding</keyword>
<proteinExistence type="inferred from homology"/>
<dbReference type="Gene3D" id="3.40.50.300">
    <property type="entry name" value="P-loop containing nucleotide triphosphate hydrolases"/>
    <property type="match status" value="1"/>
</dbReference>
<accession>A0A388SHJ1</accession>
<dbReference type="GO" id="GO:0042626">
    <property type="term" value="F:ATPase-coupled transmembrane transporter activity"/>
    <property type="evidence" value="ECO:0007669"/>
    <property type="project" value="TreeGrafter"/>
</dbReference>
<keyword evidence="3" id="KW-0472">Membrane</keyword>
<organism evidence="7 8">
    <name type="scientific">Mesosutterella multiformis</name>
    <dbReference type="NCBI Taxonomy" id="2259133"/>
    <lineage>
        <taxon>Bacteria</taxon>
        <taxon>Pseudomonadati</taxon>
        <taxon>Pseudomonadota</taxon>
        <taxon>Betaproteobacteria</taxon>
        <taxon>Burkholderiales</taxon>
        <taxon>Sutterellaceae</taxon>
        <taxon>Mesosutterella</taxon>
    </lineage>
</organism>
<dbReference type="InterPro" id="IPR027417">
    <property type="entry name" value="P-loop_NTPase"/>
</dbReference>
<evidence type="ECO:0000313" key="7">
    <source>
        <dbReference type="EMBL" id="GBO94891.1"/>
    </source>
</evidence>
<dbReference type="SMART" id="SM00382">
    <property type="entry name" value="AAA"/>
    <property type="match status" value="1"/>
</dbReference>
<feature type="domain" description="ABC transporter" evidence="6">
    <location>
        <begin position="8"/>
        <end position="250"/>
    </location>
</feature>
<evidence type="ECO:0000256" key="1">
    <source>
        <dbReference type="ARBA" id="ARBA00005417"/>
    </source>
</evidence>
<dbReference type="OrthoDB" id="5292475at2"/>
<dbReference type="InterPro" id="IPR003593">
    <property type="entry name" value="AAA+_ATPase"/>
</dbReference>
<protein>
    <submittedName>
        <fullName evidence="7">Putative ABC transporter ATP-binding protein</fullName>
    </submittedName>
</protein>
<dbReference type="SUPFAM" id="SSF52540">
    <property type="entry name" value="P-loop containing nucleoside triphosphate hydrolases"/>
    <property type="match status" value="1"/>
</dbReference>
<keyword evidence="2" id="KW-0813">Transport</keyword>
<dbReference type="CDD" id="cd03225">
    <property type="entry name" value="ABC_cobalt_CbiO_domain1"/>
    <property type="match status" value="1"/>
</dbReference>
<dbReference type="GO" id="GO:0043190">
    <property type="term" value="C:ATP-binding cassette (ABC) transporter complex"/>
    <property type="evidence" value="ECO:0007669"/>
    <property type="project" value="TreeGrafter"/>
</dbReference>
<dbReference type="InterPro" id="IPR015856">
    <property type="entry name" value="ABC_transpr_CbiO/EcfA_su"/>
</dbReference>
<dbReference type="AlphaFoldDB" id="A0A388SHJ1"/>
<dbReference type="GO" id="GO:0016887">
    <property type="term" value="F:ATP hydrolysis activity"/>
    <property type="evidence" value="ECO:0007669"/>
    <property type="project" value="InterPro"/>
</dbReference>
<dbReference type="PROSITE" id="PS50893">
    <property type="entry name" value="ABC_TRANSPORTER_2"/>
    <property type="match status" value="1"/>
</dbReference>
<keyword evidence="4" id="KW-0547">Nucleotide-binding</keyword>
<evidence type="ECO:0000313" key="8">
    <source>
        <dbReference type="Proteomes" id="UP000266091"/>
    </source>
</evidence>
<accession>A0A401LIZ2</accession>
<dbReference type="PANTHER" id="PTHR43553:SF24">
    <property type="entry name" value="ENERGY-COUPLING FACTOR TRANSPORTER ATP-BINDING PROTEIN ECFA1"/>
    <property type="match status" value="1"/>
</dbReference>
<dbReference type="InterPro" id="IPR003439">
    <property type="entry name" value="ABC_transporter-like_ATP-bd"/>
</dbReference>
<comment type="similarity">
    <text evidence="1">Belongs to the ABC transporter superfamily.</text>
</comment>
<dbReference type="PANTHER" id="PTHR43553">
    <property type="entry name" value="HEAVY METAL TRANSPORTER"/>
    <property type="match status" value="1"/>
</dbReference>
<dbReference type="PROSITE" id="PS00211">
    <property type="entry name" value="ABC_TRANSPORTER_1"/>
    <property type="match status" value="1"/>
</dbReference>
<name>A0A388SHJ1_9BURK</name>
<reference evidence="7 8" key="1">
    <citation type="journal article" date="2018" name="Int. J. Syst. Evol. Microbiol.">
        <title>Mesosutterella multiformis gen. nov., sp. nov., a member of the family Sutterellaceae and Sutterella megalosphaeroides sp. nov., isolated from human faeces.</title>
        <authorList>
            <person name="Sakamoto M."/>
            <person name="Ikeyama N."/>
            <person name="Kunihiro T."/>
            <person name="Iino T."/>
            <person name="Yuki M."/>
            <person name="Ohkuma M."/>
        </authorList>
    </citation>
    <scope>NUCLEOTIDE SEQUENCE [LARGE SCALE GENOMIC DNA]</scope>
    <source>
        <strain evidence="7 8">4NBBH2</strain>
    </source>
</reference>
<evidence type="ECO:0000256" key="4">
    <source>
        <dbReference type="ARBA" id="ARBA00022741"/>
    </source>
</evidence>
<dbReference type="EMBL" id="BGZJ01000002">
    <property type="protein sequence ID" value="GBO94891.1"/>
    <property type="molecule type" value="Genomic_DNA"/>
</dbReference>
<evidence type="ECO:0000256" key="2">
    <source>
        <dbReference type="ARBA" id="ARBA00022448"/>
    </source>
</evidence>
<dbReference type="RefSeq" id="WP_116271074.1">
    <property type="nucleotide sequence ID" value="NZ_BGZJ01000002.1"/>
</dbReference>
<dbReference type="GO" id="GO:0005524">
    <property type="term" value="F:ATP binding"/>
    <property type="evidence" value="ECO:0007669"/>
    <property type="project" value="UniProtKB-KW"/>
</dbReference>
<evidence type="ECO:0000256" key="5">
    <source>
        <dbReference type="ARBA" id="ARBA00022840"/>
    </source>
</evidence>
<evidence type="ECO:0000256" key="3">
    <source>
        <dbReference type="ARBA" id="ARBA00022475"/>
    </source>
</evidence>
<dbReference type="Proteomes" id="UP000266091">
    <property type="component" value="Unassembled WGS sequence"/>
</dbReference>
<dbReference type="Pfam" id="PF00005">
    <property type="entry name" value="ABC_tran"/>
    <property type="match status" value="1"/>
</dbReference>
<dbReference type="InterPro" id="IPR050095">
    <property type="entry name" value="ECF_ABC_transporter_ATP-bd"/>
</dbReference>